<evidence type="ECO:0000313" key="2">
    <source>
        <dbReference type="EMBL" id="CRK99767.1"/>
    </source>
</evidence>
<proteinExistence type="predicted"/>
<keyword evidence="3" id="KW-1185">Reference proteome</keyword>
<accession>A0A1J1IHM8</accession>
<protein>
    <submittedName>
        <fullName evidence="2">CLUMA_CG013060, isoform A</fullName>
    </submittedName>
</protein>
<evidence type="ECO:0000313" key="3">
    <source>
        <dbReference type="Proteomes" id="UP000183832"/>
    </source>
</evidence>
<name>A0A1J1IHM8_9DIPT</name>
<dbReference type="AlphaFoldDB" id="A0A1J1IHM8"/>
<evidence type="ECO:0000256" key="1">
    <source>
        <dbReference type="SAM" id="SignalP"/>
    </source>
</evidence>
<gene>
    <name evidence="2" type="ORF">CLUMA_CG013060</name>
</gene>
<keyword evidence="1" id="KW-0732">Signal</keyword>
<dbReference type="EMBL" id="CVRI01000052">
    <property type="protein sequence ID" value="CRK99767.1"/>
    <property type="molecule type" value="Genomic_DNA"/>
</dbReference>
<organism evidence="2 3">
    <name type="scientific">Clunio marinus</name>
    <dbReference type="NCBI Taxonomy" id="568069"/>
    <lineage>
        <taxon>Eukaryota</taxon>
        <taxon>Metazoa</taxon>
        <taxon>Ecdysozoa</taxon>
        <taxon>Arthropoda</taxon>
        <taxon>Hexapoda</taxon>
        <taxon>Insecta</taxon>
        <taxon>Pterygota</taxon>
        <taxon>Neoptera</taxon>
        <taxon>Endopterygota</taxon>
        <taxon>Diptera</taxon>
        <taxon>Nematocera</taxon>
        <taxon>Chironomoidea</taxon>
        <taxon>Chironomidae</taxon>
        <taxon>Clunio</taxon>
    </lineage>
</organism>
<reference evidence="2 3" key="1">
    <citation type="submission" date="2015-04" db="EMBL/GenBank/DDBJ databases">
        <authorList>
            <person name="Syromyatnikov M.Y."/>
            <person name="Popov V.N."/>
        </authorList>
    </citation>
    <scope>NUCLEOTIDE SEQUENCE [LARGE SCALE GENOMIC DNA]</scope>
</reference>
<feature type="chain" id="PRO_5013131301" evidence="1">
    <location>
        <begin position="20"/>
        <end position="88"/>
    </location>
</feature>
<dbReference type="Proteomes" id="UP000183832">
    <property type="component" value="Unassembled WGS sequence"/>
</dbReference>
<feature type="signal peptide" evidence="1">
    <location>
        <begin position="1"/>
        <end position="19"/>
    </location>
</feature>
<sequence length="88" mass="9271">MRSLLLALVFVVIVIAVSGNICPRCSRGYTDDSTCTCSGRRLKDNCAGAGKGIGAVTCLVEQFCCYKPKKKPCSCHLKAKAKAVAGQS</sequence>